<feature type="transmembrane region" description="Helical" evidence="1">
    <location>
        <begin position="106"/>
        <end position="131"/>
    </location>
</feature>
<keyword evidence="3" id="KW-1185">Reference proteome</keyword>
<name>A0ABN2SZ44_9MICO</name>
<protein>
    <submittedName>
        <fullName evidence="2">DUF1295 domain-containing protein</fullName>
    </submittedName>
</protein>
<feature type="transmembrane region" description="Helical" evidence="1">
    <location>
        <begin position="34"/>
        <end position="52"/>
    </location>
</feature>
<evidence type="ECO:0000256" key="1">
    <source>
        <dbReference type="SAM" id="Phobius"/>
    </source>
</evidence>
<feature type="transmembrane region" description="Helical" evidence="1">
    <location>
        <begin position="58"/>
        <end position="76"/>
    </location>
</feature>
<dbReference type="Pfam" id="PF06966">
    <property type="entry name" value="DUF1295"/>
    <property type="match status" value="1"/>
</dbReference>
<proteinExistence type="predicted"/>
<keyword evidence="1" id="KW-0812">Transmembrane</keyword>
<keyword evidence="1" id="KW-0472">Membrane</keyword>
<dbReference type="Proteomes" id="UP001500326">
    <property type="component" value="Unassembled WGS sequence"/>
</dbReference>
<evidence type="ECO:0000313" key="2">
    <source>
        <dbReference type="EMBL" id="GAA1995159.1"/>
    </source>
</evidence>
<feature type="transmembrane region" description="Helical" evidence="1">
    <location>
        <begin position="226"/>
        <end position="244"/>
    </location>
</feature>
<accession>A0ABN2SZ44</accession>
<feature type="transmembrane region" description="Helical" evidence="1">
    <location>
        <begin position="6"/>
        <end position="25"/>
    </location>
</feature>
<feature type="transmembrane region" description="Helical" evidence="1">
    <location>
        <begin position="201"/>
        <end position="220"/>
    </location>
</feature>
<sequence>MDPLLLVLIVFAITCAFCWIASLITKDTSWVDRIWSIVPAVYVWIFAVAGILDGNDATRLIVMAVLVTAWAARLTFNFARKGGYTGMEDYRWAILRGRMKPWQFQVFNLLFIVLYQNALLVLITTPAYIAWQNPAPFGVWDALFAVLFAASLVGEFTADQQQWSFHQAKKAAGGRLEPGFVTTGLFGYSRHPNFFFEQAQWWAFYAIGAAAAAASGLGIWGGVFNWTILGAGLLTLLFIGSTIFTESITSSKYPAYADYQRTTSMLVPLPRRHRGTDEAASRA</sequence>
<dbReference type="PANTHER" id="PTHR32251:SF23">
    <property type="entry name" value="3-OXO-5-ALPHA-STEROID 4-DEHYDROGENASE (DUF1295)"/>
    <property type="match status" value="1"/>
</dbReference>
<dbReference type="PANTHER" id="PTHR32251">
    <property type="entry name" value="3-OXO-5-ALPHA-STEROID 4-DEHYDROGENASE"/>
    <property type="match status" value="1"/>
</dbReference>
<organism evidence="2 3">
    <name type="scientific">Microbacterium pumilum</name>
    <dbReference type="NCBI Taxonomy" id="344165"/>
    <lineage>
        <taxon>Bacteria</taxon>
        <taxon>Bacillati</taxon>
        <taxon>Actinomycetota</taxon>
        <taxon>Actinomycetes</taxon>
        <taxon>Micrococcales</taxon>
        <taxon>Microbacteriaceae</taxon>
        <taxon>Microbacterium</taxon>
    </lineage>
</organism>
<gene>
    <name evidence="2" type="ORF">GCM10009777_33970</name>
</gene>
<reference evidence="2 3" key="1">
    <citation type="journal article" date="2019" name="Int. J. Syst. Evol. Microbiol.">
        <title>The Global Catalogue of Microorganisms (GCM) 10K type strain sequencing project: providing services to taxonomists for standard genome sequencing and annotation.</title>
        <authorList>
            <consortium name="The Broad Institute Genomics Platform"/>
            <consortium name="The Broad Institute Genome Sequencing Center for Infectious Disease"/>
            <person name="Wu L."/>
            <person name="Ma J."/>
        </authorList>
    </citation>
    <scope>NUCLEOTIDE SEQUENCE [LARGE SCALE GENOMIC DNA]</scope>
    <source>
        <strain evidence="2 3">JCM 14902</strain>
    </source>
</reference>
<dbReference type="Gene3D" id="1.20.120.1630">
    <property type="match status" value="1"/>
</dbReference>
<dbReference type="InterPro" id="IPR010721">
    <property type="entry name" value="UstE-like"/>
</dbReference>
<feature type="transmembrane region" description="Helical" evidence="1">
    <location>
        <begin position="137"/>
        <end position="158"/>
    </location>
</feature>
<evidence type="ECO:0000313" key="3">
    <source>
        <dbReference type="Proteomes" id="UP001500326"/>
    </source>
</evidence>
<keyword evidence="1" id="KW-1133">Transmembrane helix</keyword>
<dbReference type="RefSeq" id="WP_344065032.1">
    <property type="nucleotide sequence ID" value="NZ_BAAAOH010000001.1"/>
</dbReference>
<comment type="caution">
    <text evidence="2">The sequence shown here is derived from an EMBL/GenBank/DDBJ whole genome shotgun (WGS) entry which is preliminary data.</text>
</comment>
<dbReference type="EMBL" id="BAAAOH010000001">
    <property type="protein sequence ID" value="GAA1995159.1"/>
    <property type="molecule type" value="Genomic_DNA"/>
</dbReference>